<dbReference type="OrthoDB" id="5920090at2759"/>
<evidence type="ECO:0000313" key="2">
    <source>
        <dbReference type="EMBL" id="KRX49297.1"/>
    </source>
</evidence>
<feature type="compositionally biased region" description="Basic and acidic residues" evidence="1">
    <location>
        <begin position="58"/>
        <end position="68"/>
    </location>
</feature>
<feature type="region of interest" description="Disordered" evidence="1">
    <location>
        <begin position="147"/>
        <end position="245"/>
    </location>
</feature>
<feature type="compositionally biased region" description="Basic and acidic residues" evidence="1">
    <location>
        <begin position="189"/>
        <end position="207"/>
    </location>
</feature>
<sequence>MLCPIVTILFAVGSGIAKGKLFNSEKNRAATDPSVTVVVEQSDHELVAVAAYVTRNERASEQARARGNEEEDDDENAKTKAVQLCCSSNGKKTMANDDDDAVCLRLSGAGDVLGWLVERWFSVSPNDAAFSRTDTDGSRLLVRRLQQNENENGKKKTGMIKEEEKEEKTSAQVERRRLSVRRRPTRRCQTSEKRPIWTKPADDEPKARTHSFPAGKAVSKLSLADTKRAATGKTSFSKQGTYENEKMVSFHSLQTTASFDSEKRQN</sequence>
<organism evidence="2 3">
    <name type="scientific">Trichinella murrelli</name>
    <dbReference type="NCBI Taxonomy" id="144512"/>
    <lineage>
        <taxon>Eukaryota</taxon>
        <taxon>Metazoa</taxon>
        <taxon>Ecdysozoa</taxon>
        <taxon>Nematoda</taxon>
        <taxon>Enoplea</taxon>
        <taxon>Dorylaimia</taxon>
        <taxon>Trichinellida</taxon>
        <taxon>Trichinellidae</taxon>
        <taxon>Trichinella</taxon>
    </lineage>
</organism>
<comment type="caution">
    <text evidence="2">The sequence shown here is derived from an EMBL/GenBank/DDBJ whole genome shotgun (WGS) entry which is preliminary data.</text>
</comment>
<proteinExistence type="predicted"/>
<dbReference type="AlphaFoldDB" id="A0A0V0UE26"/>
<dbReference type="Proteomes" id="UP000055048">
    <property type="component" value="Unassembled WGS sequence"/>
</dbReference>
<name>A0A0V0UE26_9BILA</name>
<accession>A0A0V0UE26</accession>
<protein>
    <submittedName>
        <fullName evidence="2">Uncharacterized protein</fullName>
    </submittedName>
</protein>
<reference evidence="2 3" key="1">
    <citation type="submission" date="2015-01" db="EMBL/GenBank/DDBJ databases">
        <title>Evolution of Trichinella species and genotypes.</title>
        <authorList>
            <person name="Korhonen P.K."/>
            <person name="Edoardo P."/>
            <person name="Giuseppe L.R."/>
            <person name="Gasser R.B."/>
        </authorList>
    </citation>
    <scope>NUCLEOTIDE SEQUENCE [LARGE SCALE GENOMIC DNA]</scope>
    <source>
        <strain evidence="2">ISS417</strain>
    </source>
</reference>
<keyword evidence="3" id="KW-1185">Reference proteome</keyword>
<gene>
    <name evidence="2" type="ORF">T05_1539</name>
</gene>
<evidence type="ECO:0000313" key="3">
    <source>
        <dbReference type="Proteomes" id="UP000055048"/>
    </source>
</evidence>
<dbReference type="EMBL" id="JYDJ01000018">
    <property type="protein sequence ID" value="KRX49297.1"/>
    <property type="molecule type" value="Genomic_DNA"/>
</dbReference>
<evidence type="ECO:0000256" key="1">
    <source>
        <dbReference type="SAM" id="MobiDB-lite"/>
    </source>
</evidence>
<feature type="region of interest" description="Disordered" evidence="1">
    <location>
        <begin position="58"/>
        <end position="79"/>
    </location>
</feature>
<feature type="compositionally biased region" description="Polar residues" evidence="1">
    <location>
        <begin position="232"/>
        <end position="242"/>
    </location>
</feature>
<feature type="compositionally biased region" description="Basic and acidic residues" evidence="1">
    <location>
        <begin position="151"/>
        <end position="177"/>
    </location>
</feature>